<evidence type="ECO:0000256" key="1">
    <source>
        <dbReference type="ARBA" id="ARBA00004123"/>
    </source>
</evidence>
<keyword evidence="4" id="KW-0539">Nucleus</keyword>
<dbReference type="GO" id="GO:0046983">
    <property type="term" value="F:protein dimerization activity"/>
    <property type="evidence" value="ECO:0007669"/>
    <property type="project" value="InterPro"/>
</dbReference>
<evidence type="ECO:0000256" key="3">
    <source>
        <dbReference type="ARBA" id="ARBA00023163"/>
    </source>
</evidence>
<dbReference type="STRING" id="478820.A0A196SPX8"/>
<dbReference type="InterPro" id="IPR009025">
    <property type="entry name" value="RBP11-like_dimer"/>
</dbReference>
<dbReference type="InterPro" id="IPR022905">
    <property type="entry name" value="Rpo11-like"/>
</dbReference>
<dbReference type="EMBL" id="LXWW01000002">
    <property type="protein sequence ID" value="OAO18212.1"/>
    <property type="molecule type" value="Genomic_DNA"/>
</dbReference>
<evidence type="ECO:0000256" key="2">
    <source>
        <dbReference type="ARBA" id="ARBA00022478"/>
    </source>
</evidence>
<keyword evidence="8" id="KW-1185">Reference proteome</keyword>
<dbReference type="InterPro" id="IPR036603">
    <property type="entry name" value="RBP11-like"/>
</dbReference>
<dbReference type="Proteomes" id="UP000078348">
    <property type="component" value="Unassembled WGS sequence"/>
</dbReference>
<comment type="similarity">
    <text evidence="5">Belongs to the archaeal Rpo11/eukaryotic RPB11/RPC19 RNA polymerase subunit family.</text>
</comment>
<evidence type="ECO:0000313" key="7">
    <source>
        <dbReference type="EMBL" id="OAO18212.1"/>
    </source>
</evidence>
<accession>A0A196SPX8</accession>
<dbReference type="CDD" id="cd06926">
    <property type="entry name" value="RNAP_II_RPB11"/>
    <property type="match status" value="1"/>
</dbReference>
<dbReference type="InterPro" id="IPR037685">
    <property type="entry name" value="RBP11"/>
</dbReference>
<sequence>MNAPDPDLAVHVEDGLSKVTQVVETKISNACKYIIEAEDHTLGNVLRMDMIEDPRVKFVGYRVPHPLKTSIEIKIQTNGPTYPPKKAMLDSCQRIMTICKEMDEDILNFEQRLSKDNDEHVF</sequence>
<dbReference type="HAMAP" id="MF_00261">
    <property type="entry name" value="RNApol_arch_Rpo11"/>
    <property type="match status" value="1"/>
</dbReference>
<dbReference type="SUPFAM" id="SSF55257">
    <property type="entry name" value="RBP11-like subunits of RNA polymerase"/>
    <property type="match status" value="1"/>
</dbReference>
<comment type="caution">
    <text evidence="7">The sequence shown here is derived from an EMBL/GenBank/DDBJ whole genome shotgun (WGS) entry which is preliminary data.</text>
</comment>
<dbReference type="PANTHER" id="PTHR13946:SF16">
    <property type="entry name" value="DNA-DIRECTED RNA POLYMERASE II SUBUNIT RPB11"/>
    <property type="match status" value="1"/>
</dbReference>
<evidence type="ECO:0000256" key="5">
    <source>
        <dbReference type="ARBA" id="ARBA00025751"/>
    </source>
</evidence>
<name>A0A196SPX8_BLAHN</name>
<evidence type="ECO:0000256" key="4">
    <source>
        <dbReference type="ARBA" id="ARBA00023242"/>
    </source>
</evidence>
<comment type="subcellular location">
    <subcellularLocation>
        <location evidence="1">Nucleus</location>
    </subcellularLocation>
</comment>
<dbReference type="OrthoDB" id="10248581at2759"/>
<dbReference type="PANTHER" id="PTHR13946">
    <property type="entry name" value="DNA-DIRECTED RNA POLYMERASE I,II,III"/>
    <property type="match status" value="1"/>
</dbReference>
<dbReference type="GO" id="GO:0006366">
    <property type="term" value="P:transcription by RNA polymerase II"/>
    <property type="evidence" value="ECO:0007669"/>
    <property type="project" value="InterPro"/>
</dbReference>
<protein>
    <submittedName>
        <fullName evidence="7">DNA-directed RNA polymerase II subunit J</fullName>
    </submittedName>
</protein>
<dbReference type="GO" id="GO:0005665">
    <property type="term" value="C:RNA polymerase II, core complex"/>
    <property type="evidence" value="ECO:0007669"/>
    <property type="project" value="InterPro"/>
</dbReference>
<dbReference type="AlphaFoldDB" id="A0A196SPX8"/>
<dbReference type="GO" id="GO:0003899">
    <property type="term" value="F:DNA-directed RNA polymerase activity"/>
    <property type="evidence" value="ECO:0007669"/>
    <property type="project" value="InterPro"/>
</dbReference>
<organism evidence="7 8">
    <name type="scientific">Blastocystis sp. subtype 1 (strain ATCC 50177 / NandII)</name>
    <dbReference type="NCBI Taxonomy" id="478820"/>
    <lineage>
        <taxon>Eukaryota</taxon>
        <taxon>Sar</taxon>
        <taxon>Stramenopiles</taxon>
        <taxon>Bigyra</taxon>
        <taxon>Opalozoa</taxon>
        <taxon>Opalinata</taxon>
        <taxon>Blastocystidae</taxon>
        <taxon>Blastocystis</taxon>
    </lineage>
</organism>
<keyword evidence="3" id="KW-0804">Transcription</keyword>
<dbReference type="Pfam" id="PF13656">
    <property type="entry name" value="RNA_pol_L_2"/>
    <property type="match status" value="1"/>
</dbReference>
<evidence type="ECO:0000259" key="6">
    <source>
        <dbReference type="Pfam" id="PF13656"/>
    </source>
</evidence>
<reference evidence="7 8" key="1">
    <citation type="submission" date="2016-05" db="EMBL/GenBank/DDBJ databases">
        <title>Nuclear genome of Blastocystis sp. subtype 1 NandII.</title>
        <authorList>
            <person name="Gentekaki E."/>
            <person name="Curtis B."/>
            <person name="Stairs C."/>
            <person name="Eme L."/>
            <person name="Herman E."/>
            <person name="Klimes V."/>
            <person name="Arias M.C."/>
            <person name="Elias M."/>
            <person name="Hilliou F."/>
            <person name="Klute M."/>
            <person name="Malik S.-B."/>
            <person name="Pightling A."/>
            <person name="Rachubinski R."/>
            <person name="Salas D."/>
            <person name="Schlacht A."/>
            <person name="Suga H."/>
            <person name="Archibald J."/>
            <person name="Ball S.G."/>
            <person name="Clark G."/>
            <person name="Dacks J."/>
            <person name="Van Der Giezen M."/>
            <person name="Tsaousis A."/>
            <person name="Roger A."/>
        </authorList>
    </citation>
    <scope>NUCLEOTIDE SEQUENCE [LARGE SCALE GENOMIC DNA]</scope>
    <source>
        <strain evidence="8">ATCC 50177 / NandII</strain>
    </source>
</reference>
<feature type="domain" description="DNA-directed RNA polymerase RBP11-like dimerisation" evidence="6">
    <location>
        <begin position="31"/>
        <end position="104"/>
    </location>
</feature>
<dbReference type="Gene3D" id="3.30.1360.10">
    <property type="entry name" value="RNA polymerase, RBP11-like subunit"/>
    <property type="match status" value="1"/>
</dbReference>
<proteinExistence type="inferred from homology"/>
<keyword evidence="2 7" id="KW-0240">DNA-directed RNA polymerase</keyword>
<evidence type="ECO:0000313" key="8">
    <source>
        <dbReference type="Proteomes" id="UP000078348"/>
    </source>
</evidence>
<gene>
    <name evidence="7" type="ORF">AV274_0055</name>
</gene>